<dbReference type="Pfam" id="PF02178">
    <property type="entry name" value="AT_hook"/>
    <property type="match status" value="6"/>
</dbReference>
<dbReference type="Pfam" id="PF00538">
    <property type="entry name" value="Linker_histone"/>
    <property type="match status" value="1"/>
</dbReference>
<keyword evidence="3" id="KW-0238">DNA-binding</keyword>
<evidence type="ECO:0000313" key="7">
    <source>
        <dbReference type="EMBL" id="KAJ8504128.1"/>
    </source>
</evidence>
<reference evidence="7 8" key="1">
    <citation type="submission" date="2022-12" db="EMBL/GenBank/DDBJ databases">
        <title>Chromosome-scale assembly of the Ensete ventricosum genome.</title>
        <authorList>
            <person name="Dussert Y."/>
            <person name="Stocks J."/>
            <person name="Wendawek A."/>
            <person name="Woldeyes F."/>
            <person name="Nichols R.A."/>
            <person name="Borrell J.S."/>
        </authorList>
    </citation>
    <scope>NUCLEOTIDE SEQUENCE [LARGE SCALE GENOMIC DNA]</scope>
    <source>
        <strain evidence="8">cv. Maze</strain>
        <tissue evidence="7">Seeds</tissue>
    </source>
</reference>
<comment type="caution">
    <text evidence="7">The sequence shown here is derived from an EMBL/GenBank/DDBJ whole genome shotgun (WGS) entry which is preliminary data.</text>
</comment>
<dbReference type="Gene3D" id="1.10.10.10">
    <property type="entry name" value="Winged helix-like DNA-binding domain superfamily/Winged helix DNA-binding domain"/>
    <property type="match status" value="1"/>
</dbReference>
<dbReference type="SMART" id="SM00526">
    <property type="entry name" value="H15"/>
    <property type="match status" value="1"/>
</dbReference>
<dbReference type="GO" id="GO:0030261">
    <property type="term" value="P:chromosome condensation"/>
    <property type="evidence" value="ECO:0007669"/>
    <property type="project" value="TreeGrafter"/>
</dbReference>
<dbReference type="CDD" id="cd00073">
    <property type="entry name" value="H15"/>
    <property type="match status" value="1"/>
</dbReference>
<proteinExistence type="predicted"/>
<dbReference type="GO" id="GO:0005730">
    <property type="term" value="C:nucleolus"/>
    <property type="evidence" value="ECO:0007669"/>
    <property type="project" value="TreeGrafter"/>
</dbReference>
<dbReference type="EMBL" id="JAQQAF010000002">
    <property type="protein sequence ID" value="KAJ8504128.1"/>
    <property type="molecule type" value="Genomic_DNA"/>
</dbReference>
<feature type="compositionally biased region" description="Basic and acidic residues" evidence="5">
    <location>
        <begin position="266"/>
        <end position="275"/>
    </location>
</feature>
<evidence type="ECO:0000256" key="4">
    <source>
        <dbReference type="ARBA" id="ARBA00023242"/>
    </source>
</evidence>
<organism evidence="7 8">
    <name type="scientific">Ensete ventricosum</name>
    <name type="common">Abyssinian banana</name>
    <name type="synonym">Musa ensete</name>
    <dbReference type="NCBI Taxonomy" id="4639"/>
    <lineage>
        <taxon>Eukaryota</taxon>
        <taxon>Viridiplantae</taxon>
        <taxon>Streptophyta</taxon>
        <taxon>Embryophyta</taxon>
        <taxon>Tracheophyta</taxon>
        <taxon>Spermatophyta</taxon>
        <taxon>Magnoliopsida</taxon>
        <taxon>Liliopsida</taxon>
        <taxon>Zingiberales</taxon>
        <taxon>Musaceae</taxon>
        <taxon>Ensete</taxon>
    </lineage>
</organism>
<dbReference type="GO" id="GO:0003690">
    <property type="term" value="F:double-stranded DNA binding"/>
    <property type="evidence" value="ECO:0007669"/>
    <property type="project" value="TreeGrafter"/>
</dbReference>
<feature type="compositionally biased region" description="Basic residues" evidence="5">
    <location>
        <begin position="276"/>
        <end position="285"/>
    </location>
</feature>
<dbReference type="PANTHER" id="PTHR11467:SF29">
    <property type="entry name" value="OS03G0711600 PROTEIN"/>
    <property type="match status" value="1"/>
</dbReference>
<dbReference type="SMART" id="SM00384">
    <property type="entry name" value="AT_hook"/>
    <property type="match status" value="9"/>
</dbReference>
<dbReference type="InterPro" id="IPR036390">
    <property type="entry name" value="WH_DNA-bd_sf"/>
</dbReference>
<comment type="subcellular location">
    <subcellularLocation>
        <location evidence="2">Chromosome</location>
    </subcellularLocation>
    <subcellularLocation>
        <location evidence="1">Nucleus</location>
    </subcellularLocation>
</comment>
<dbReference type="PANTHER" id="PTHR11467">
    <property type="entry name" value="HISTONE H1"/>
    <property type="match status" value="1"/>
</dbReference>
<name>A0AAV8RLT3_ENSVE</name>
<keyword evidence="4" id="KW-0539">Nucleus</keyword>
<dbReference type="SUPFAM" id="SSF46785">
    <property type="entry name" value="Winged helix' DNA-binding domain"/>
    <property type="match status" value="1"/>
</dbReference>
<evidence type="ECO:0000313" key="8">
    <source>
        <dbReference type="Proteomes" id="UP001222027"/>
    </source>
</evidence>
<dbReference type="FunFam" id="1.10.10.10:FF:000493">
    <property type="entry name" value="HMG-Y-related protein A"/>
    <property type="match status" value="1"/>
</dbReference>
<dbReference type="InterPro" id="IPR017956">
    <property type="entry name" value="AT_hook_DNA-bd_motif"/>
</dbReference>
<sequence length="329" mass="35475">MVVASATPPPATAGRQRQHPPYKEMIVRAIESLKEKRGSSARAIGKFIRDTYSDLPGSHAALLKHHLRRLRIQGGLRMVKKSYKISASGPESPAAGEKRKRGPPPKTAEAAAVDGKRKRGRPPKVNEAATAWGSGATVSTPKRRPGRPPKAGAEASPVVQKRKPGRPSKASLASAQAGETRKRGGPPKASVAATQSGGTRKRGRPPKAAARDPSFAVKRKPGRPPGSGASTPKPGETPQKRRGRPKKTQPLEQQQGVPSQNNVARGTEKVTPTEKRRGRPPKKKHAETLGRCHVDLMLVLWIIILKLINTVEATCNYEFTVRCYLGFHS</sequence>
<feature type="region of interest" description="Disordered" evidence="5">
    <location>
        <begin position="84"/>
        <end position="286"/>
    </location>
</feature>
<protein>
    <recommendedName>
        <fullName evidence="6">H15 domain-containing protein</fullName>
    </recommendedName>
</protein>
<dbReference type="Proteomes" id="UP001222027">
    <property type="component" value="Unassembled WGS sequence"/>
</dbReference>
<feature type="compositionally biased region" description="Polar residues" evidence="5">
    <location>
        <begin position="250"/>
        <end position="264"/>
    </location>
</feature>
<evidence type="ECO:0000256" key="1">
    <source>
        <dbReference type="ARBA" id="ARBA00004123"/>
    </source>
</evidence>
<dbReference type="AlphaFoldDB" id="A0AAV8RLT3"/>
<dbReference type="GO" id="GO:0031492">
    <property type="term" value="F:nucleosomal DNA binding"/>
    <property type="evidence" value="ECO:0007669"/>
    <property type="project" value="TreeGrafter"/>
</dbReference>
<keyword evidence="8" id="KW-1185">Reference proteome</keyword>
<dbReference type="GO" id="GO:0045910">
    <property type="term" value="P:negative regulation of DNA recombination"/>
    <property type="evidence" value="ECO:0007669"/>
    <property type="project" value="TreeGrafter"/>
</dbReference>
<dbReference type="GO" id="GO:0000786">
    <property type="term" value="C:nucleosome"/>
    <property type="evidence" value="ECO:0007669"/>
    <property type="project" value="InterPro"/>
</dbReference>
<evidence type="ECO:0000256" key="5">
    <source>
        <dbReference type="SAM" id="MobiDB-lite"/>
    </source>
</evidence>
<feature type="region of interest" description="Disordered" evidence="5">
    <location>
        <begin position="1"/>
        <end position="21"/>
    </location>
</feature>
<evidence type="ECO:0000256" key="3">
    <source>
        <dbReference type="ARBA" id="ARBA00023125"/>
    </source>
</evidence>
<accession>A0AAV8RLT3</accession>
<dbReference type="GO" id="GO:0006334">
    <property type="term" value="P:nucleosome assembly"/>
    <property type="evidence" value="ECO:0007669"/>
    <property type="project" value="InterPro"/>
</dbReference>
<dbReference type="InterPro" id="IPR005818">
    <property type="entry name" value="Histone_H1/H5_H15"/>
</dbReference>
<evidence type="ECO:0000256" key="2">
    <source>
        <dbReference type="ARBA" id="ARBA00004286"/>
    </source>
</evidence>
<gene>
    <name evidence="7" type="ORF">OPV22_005014</name>
</gene>
<evidence type="ECO:0000259" key="6">
    <source>
        <dbReference type="PROSITE" id="PS51504"/>
    </source>
</evidence>
<feature type="domain" description="H15" evidence="6">
    <location>
        <begin position="18"/>
        <end position="87"/>
    </location>
</feature>
<dbReference type="InterPro" id="IPR036388">
    <property type="entry name" value="WH-like_DNA-bd_sf"/>
</dbReference>
<dbReference type="PRINTS" id="PR00929">
    <property type="entry name" value="ATHOOK"/>
</dbReference>
<dbReference type="PROSITE" id="PS51504">
    <property type="entry name" value="H15"/>
    <property type="match status" value="1"/>
</dbReference>